<dbReference type="Gene3D" id="3.40.50.300">
    <property type="entry name" value="P-loop containing nucleotide triphosphate hydrolases"/>
    <property type="match status" value="1"/>
</dbReference>
<dbReference type="SUPFAM" id="SSF52540">
    <property type="entry name" value="P-loop containing nucleoside triphosphate hydrolases"/>
    <property type="match status" value="2"/>
</dbReference>
<dbReference type="InterPro" id="IPR027417">
    <property type="entry name" value="P-loop_NTPase"/>
</dbReference>
<feature type="compositionally biased region" description="Acidic residues" evidence="4">
    <location>
        <begin position="66"/>
        <end position="94"/>
    </location>
</feature>
<feature type="region of interest" description="Disordered" evidence="4">
    <location>
        <begin position="58"/>
        <end position="100"/>
    </location>
</feature>
<dbReference type="CDD" id="cd18793">
    <property type="entry name" value="SF2_C_SNF"/>
    <property type="match status" value="1"/>
</dbReference>
<name>A0A2H1GNG0_ZYMTR</name>
<dbReference type="GO" id="GO:0016787">
    <property type="term" value="F:hydrolase activity"/>
    <property type="evidence" value="ECO:0007669"/>
    <property type="project" value="UniProtKB-KW"/>
</dbReference>
<evidence type="ECO:0000256" key="4">
    <source>
        <dbReference type="SAM" id="MobiDB-lite"/>
    </source>
</evidence>
<dbReference type="InterPro" id="IPR050628">
    <property type="entry name" value="SNF2_RAD54_helicase_TF"/>
</dbReference>
<dbReference type="GO" id="GO:0005524">
    <property type="term" value="F:ATP binding"/>
    <property type="evidence" value="ECO:0007669"/>
    <property type="project" value="UniProtKB-KW"/>
</dbReference>
<evidence type="ECO:0000313" key="6">
    <source>
        <dbReference type="EMBL" id="SMR55133.1"/>
    </source>
</evidence>
<dbReference type="PANTHER" id="PTHR45626">
    <property type="entry name" value="TRANSCRIPTION TERMINATION FACTOR 2-RELATED"/>
    <property type="match status" value="1"/>
</dbReference>
<dbReference type="GO" id="GO:0006281">
    <property type="term" value="P:DNA repair"/>
    <property type="evidence" value="ECO:0007669"/>
    <property type="project" value="TreeGrafter"/>
</dbReference>
<dbReference type="EMBL" id="LT854259">
    <property type="protein sequence ID" value="SMR55133.1"/>
    <property type="molecule type" value="Genomic_DNA"/>
</dbReference>
<dbReference type="GO" id="GO:0008094">
    <property type="term" value="F:ATP-dependent activity, acting on DNA"/>
    <property type="evidence" value="ECO:0007669"/>
    <property type="project" value="TreeGrafter"/>
</dbReference>
<evidence type="ECO:0000313" key="7">
    <source>
        <dbReference type="Proteomes" id="UP000245764"/>
    </source>
</evidence>
<proteinExistence type="predicted"/>
<dbReference type="InterPro" id="IPR000330">
    <property type="entry name" value="SNF2_N"/>
</dbReference>
<accession>A0A2H1GNG0</accession>
<keyword evidence="1" id="KW-0547">Nucleotide-binding</keyword>
<keyword evidence="2" id="KW-0378">Hydrolase</keyword>
<organism evidence="6 7">
    <name type="scientific">Zymoseptoria tritici ST99CH_1E4</name>
    <dbReference type="NCBI Taxonomy" id="1276532"/>
    <lineage>
        <taxon>Eukaryota</taxon>
        <taxon>Fungi</taxon>
        <taxon>Dikarya</taxon>
        <taxon>Ascomycota</taxon>
        <taxon>Pezizomycotina</taxon>
        <taxon>Dothideomycetes</taxon>
        <taxon>Dothideomycetidae</taxon>
        <taxon>Mycosphaerellales</taxon>
        <taxon>Mycosphaerellaceae</taxon>
        <taxon>Zymoseptoria</taxon>
    </lineage>
</organism>
<dbReference type="Proteomes" id="UP000245764">
    <property type="component" value="Chromosome 7"/>
</dbReference>
<reference evidence="7" key="1">
    <citation type="submission" date="2017-05" db="EMBL/GenBank/DDBJ databases">
        <authorList>
            <person name="Song R."/>
            <person name="Chenine A.L."/>
            <person name="Ruprecht R.M."/>
        </authorList>
    </citation>
    <scope>NUCLEOTIDE SEQUENCE [LARGE SCALE GENOMIC DNA]</scope>
</reference>
<evidence type="ECO:0000256" key="2">
    <source>
        <dbReference type="ARBA" id="ARBA00022801"/>
    </source>
</evidence>
<gene>
    <name evidence="6" type="ORF">ZT1E4_G7480</name>
</gene>
<evidence type="ECO:0000256" key="3">
    <source>
        <dbReference type="ARBA" id="ARBA00022840"/>
    </source>
</evidence>
<protein>
    <recommendedName>
        <fullName evidence="5">Helicase C-terminal domain-containing protein</fullName>
    </recommendedName>
</protein>
<dbReference type="Pfam" id="PF00176">
    <property type="entry name" value="SNF2-rel_dom"/>
    <property type="match status" value="1"/>
</dbReference>
<feature type="region of interest" description="Disordered" evidence="4">
    <location>
        <begin position="456"/>
        <end position="482"/>
    </location>
</feature>
<dbReference type="SMART" id="SM00490">
    <property type="entry name" value="HELICc"/>
    <property type="match status" value="1"/>
</dbReference>
<dbReference type="Pfam" id="PF00271">
    <property type="entry name" value="Helicase_C"/>
    <property type="match status" value="1"/>
</dbReference>
<sequence length="728" mass="82419">MASSPQAPQLQSEGVSHRVRVLSEAFRRRPELDVVQYISLFPTATTITSFLEKGECLVDSRPPVREDDDDEPEPADSEPDDDASSDYVGEDAEPKDEKPMTEDKLVELLRSFNAYIVQKHNAPPLPVPDGMLIQPYPKQLRFAGVSKFAATGPFKGVLLADNMGGGKTVSLLLGIKAVMEQGSGPSVYVTVAACTGQVMRQIKSFFGLSIKALLLNERSIPPQRIFDYDVVVMSYQFLVAEYQADQRFLLQMAKLNDRHEDLDRKLLKLSVNDVQERQEILSKKRDPTAHPRRPHACLLSEMFMQPGVGKLGPKLVLDEMQNIKNPHSTTFRACKELAQQFHAVDMASGTPMDNSWLDSFAIFAVLRGLKISSQHMMRIYFTAFKSASQTETPEHKFHPRSQKYINRLQQSMDAMCMRRPDANSGLQVTKTTLEWTPSTDDLLTSNEHFQTYKKAVHAGKDSSGTKPKAIGGPKYRRKATVSGTDSNAWKSLQQAGQTLCHKRLLEIYHLVANAQTKQRKGLGEKADELDTNEAVKELEEFLASMEVDEEYRSRKVDCILTRLRRFRDEFPDDAMLLFDDNIYFLDILAIAFKKQKTPIVFEFCTGRIGAVQRDQNLAKFSKVKGFRVLLCTPGAASVGLDLQWANHVFRTGPWWKRTYEKQALGRVLRDGQKKPTYEWEMKAVGSEVEAHRMKVRKQKNGIIKKILPAIERRDSDQLSDGQIIRDIR</sequence>
<dbReference type="InterPro" id="IPR049730">
    <property type="entry name" value="SNF2/RAD54-like_C"/>
</dbReference>
<dbReference type="InterPro" id="IPR038718">
    <property type="entry name" value="SNF2-like_sf"/>
</dbReference>
<evidence type="ECO:0000259" key="5">
    <source>
        <dbReference type="PROSITE" id="PS51194"/>
    </source>
</evidence>
<dbReference type="InterPro" id="IPR001650">
    <property type="entry name" value="Helicase_C-like"/>
</dbReference>
<dbReference type="PANTHER" id="PTHR45626:SF11">
    <property type="entry name" value="FAMILY HELICASE, PUTATIVE (AFU_ORTHOLOGUE AFUA_5G06590)-RELATED"/>
    <property type="match status" value="1"/>
</dbReference>
<keyword evidence="3" id="KW-0067">ATP-binding</keyword>
<feature type="domain" description="Helicase C-terminal" evidence="5">
    <location>
        <begin position="555"/>
        <end position="707"/>
    </location>
</feature>
<evidence type="ECO:0000256" key="1">
    <source>
        <dbReference type="ARBA" id="ARBA00022741"/>
    </source>
</evidence>
<dbReference type="Gene3D" id="3.40.50.10810">
    <property type="entry name" value="Tandem AAA-ATPase domain"/>
    <property type="match status" value="2"/>
</dbReference>
<dbReference type="AlphaFoldDB" id="A0A2H1GNG0"/>
<dbReference type="PROSITE" id="PS51194">
    <property type="entry name" value="HELICASE_CTER"/>
    <property type="match status" value="1"/>
</dbReference>
<dbReference type="GO" id="GO:0005634">
    <property type="term" value="C:nucleus"/>
    <property type="evidence" value="ECO:0007669"/>
    <property type="project" value="TreeGrafter"/>
</dbReference>